<dbReference type="Proteomes" id="UP000540266">
    <property type="component" value="Chromosome"/>
</dbReference>
<dbReference type="Gene3D" id="3.50.50.60">
    <property type="entry name" value="FAD/NAD(P)-binding domain"/>
    <property type="match status" value="1"/>
</dbReference>
<evidence type="ECO:0000313" key="3">
    <source>
        <dbReference type="EMBL" id="QPK10892.1"/>
    </source>
</evidence>
<evidence type="ECO:0000313" key="2">
    <source>
        <dbReference type="EMBL" id="ANL84590.1"/>
    </source>
</evidence>
<proteinExistence type="predicted"/>
<dbReference type="SUPFAM" id="SSF51905">
    <property type="entry name" value="FAD/NAD(P)-binding domain"/>
    <property type="match status" value="1"/>
</dbReference>
<dbReference type="Gene3D" id="1.10.405.20">
    <property type="match status" value="1"/>
</dbReference>
<reference evidence="2 4" key="1">
    <citation type="submission" date="2015-11" db="EMBL/GenBank/DDBJ databases">
        <title>The limits of bacterial species coexistence and the symbiotic plasmid transference in sympatric Rhizobium populations.</title>
        <authorList>
            <person name="Perez-Carrascal O.M."/>
            <person name="VanInsberghe D."/>
            <person name="Juarez S."/>
            <person name="Polz M.F."/>
            <person name="Vinuesa P."/>
            <person name="Gonzalez V."/>
        </authorList>
    </citation>
    <scope>NUCLEOTIDE SEQUENCE [LARGE SCALE GENOMIC DNA]</scope>
    <source>
        <strain evidence="2 4">N771</strain>
    </source>
</reference>
<organism evidence="3 5">
    <name type="scientific">Rhizobium phaseoli</name>
    <dbReference type="NCBI Taxonomy" id="396"/>
    <lineage>
        <taxon>Bacteria</taxon>
        <taxon>Pseudomonadati</taxon>
        <taxon>Pseudomonadota</taxon>
        <taxon>Alphaproteobacteria</taxon>
        <taxon>Hyphomicrobiales</taxon>
        <taxon>Rhizobiaceae</taxon>
        <taxon>Rhizobium/Agrobacterium group</taxon>
        <taxon>Rhizobium</taxon>
    </lineage>
</organism>
<keyword evidence="4" id="KW-1185">Reference proteome</keyword>
<dbReference type="GeneID" id="45957184"/>
<feature type="domain" description="Amine oxidase" evidence="1">
    <location>
        <begin position="21"/>
        <end position="292"/>
    </location>
</feature>
<dbReference type="Gene3D" id="3.30.70.1990">
    <property type="match status" value="1"/>
</dbReference>
<dbReference type="InterPro" id="IPR050464">
    <property type="entry name" value="Zeta_carotene_desat/Oxidored"/>
</dbReference>
<dbReference type="PANTHER" id="PTHR42923">
    <property type="entry name" value="PROTOPORPHYRINOGEN OXIDASE"/>
    <property type="match status" value="1"/>
</dbReference>
<dbReference type="PANTHER" id="PTHR42923:SF17">
    <property type="entry name" value="AMINE OXIDASE DOMAIN-CONTAINING PROTEIN"/>
    <property type="match status" value="1"/>
</dbReference>
<evidence type="ECO:0000313" key="5">
    <source>
        <dbReference type="Proteomes" id="UP000540266"/>
    </source>
</evidence>
<name>A0A192TAZ3_9HYPH</name>
<dbReference type="InterPro" id="IPR036188">
    <property type="entry name" value="FAD/NAD-bd_sf"/>
</dbReference>
<dbReference type="Proteomes" id="UP000078551">
    <property type="component" value="Chromosome"/>
</dbReference>
<reference evidence="3 5" key="2">
    <citation type="submission" date="2020-11" db="EMBL/GenBank/DDBJ databases">
        <title>Indigenous Rhizobia Nodulating Common beans in Western Kenya.</title>
        <authorList>
            <person name="Wekesa C.S."/>
            <person name="Oelmueller R."/>
            <person name="Furch A.C."/>
        </authorList>
    </citation>
    <scope>NUCLEOTIDE SEQUENCE [LARGE SCALE GENOMIC DNA]</scope>
    <source>
        <strain evidence="5">BS3</strain>
        <strain evidence="3">S3</strain>
    </source>
</reference>
<dbReference type="GO" id="GO:0016491">
    <property type="term" value="F:oxidoreductase activity"/>
    <property type="evidence" value="ECO:0007669"/>
    <property type="project" value="InterPro"/>
</dbReference>
<dbReference type="Pfam" id="PF01593">
    <property type="entry name" value="Amino_oxidase"/>
    <property type="match status" value="1"/>
</dbReference>
<dbReference type="EMBL" id="CP013568">
    <property type="protein sequence ID" value="ANL84590.1"/>
    <property type="molecule type" value="Genomic_DNA"/>
</dbReference>
<protein>
    <submittedName>
        <fullName evidence="3">FAD-dependent oxidoreductase</fullName>
    </submittedName>
    <submittedName>
        <fullName evidence="2">NAD/FAD-binding domain-containing protein</fullName>
    </submittedName>
</protein>
<sequence>MNAHFGSTPRRLKIAVIGSGISGASAAWALREVHQVTLYEKQARPGGHTATVDVDYEGFRIAVDTGFIVYNELNYPNLTALFAELGVATHASDMSFSLSLDRGKLEWSGGGLSSIFAQKRNLLRPSFLWMIREILRFNRTCLADRAAGHLASRSLGDYLDWRGFSPGFTNNYLVPMAAAIWSTPSARMLQFPAEHFVNFFDNHRLIYHRQQQWRTVTGGSRTYLDRLLQPLGERVKLSCGVRAVTRSENGVTIIDETGSERAFDKVIFACHNDQTARLLTNATGLESRLLAAIPYRPNRVVLHRDEALMPQRRKVWASWNYLRSSHTNGMAGVAVTYWMNRLQGIDHRFPMFVTLNPDREPDPRKVFAEFTYEHPQFSAEAMAAQQALADIQGENHCHFAGAWTGYGFHEDGLVSGLAAAEALGGVIPWRTSRTIFHEPRTDTAA</sequence>
<dbReference type="STRING" id="396.AMC85_CH01872"/>
<dbReference type="EMBL" id="CP064931">
    <property type="protein sequence ID" value="QPK10892.1"/>
    <property type="molecule type" value="Genomic_DNA"/>
</dbReference>
<dbReference type="RefSeq" id="WP_064825167.1">
    <property type="nucleotide sequence ID" value="NZ_CP013532.1"/>
</dbReference>
<accession>A0A192TAZ3</accession>
<dbReference type="FunFam" id="1.10.405.20:FF:000001">
    <property type="entry name" value="Amine oxidase"/>
    <property type="match status" value="1"/>
</dbReference>
<evidence type="ECO:0000259" key="1">
    <source>
        <dbReference type="Pfam" id="PF01593"/>
    </source>
</evidence>
<evidence type="ECO:0000313" key="4">
    <source>
        <dbReference type="Proteomes" id="UP000078551"/>
    </source>
</evidence>
<dbReference type="InterPro" id="IPR002937">
    <property type="entry name" value="Amino_oxidase"/>
</dbReference>
<gene>
    <name evidence="2" type="ORF">AMC81_CH01807</name>
    <name evidence="3" type="ORF">HER27_010285</name>
</gene>
<dbReference type="AlphaFoldDB" id="A0A192TAZ3"/>